<sequence length="177" mass="19746">MNFPSFPSALLKHFPSSLAGLVLVTCLSACDTVTTTQYEATALTTYTWQVEYATSLSSSKNSRFENFTSTSLLNRNGIQPEMAVTGPDDRGLWWPALPPRPTVDEVEAKTQANEMARTPELIKSVYYEISFQANNQTQTLPTNHEVYREVVKAYPNQIPLELVLGLNNQSVEKAEPQ</sequence>
<keyword evidence="1" id="KW-0732">Signal</keyword>
<feature type="signal peptide" evidence="1">
    <location>
        <begin position="1"/>
        <end position="19"/>
    </location>
</feature>
<comment type="caution">
    <text evidence="2">The sequence shown here is derived from an EMBL/GenBank/DDBJ whole genome shotgun (WGS) entry which is preliminary data.</text>
</comment>
<evidence type="ECO:0000313" key="2">
    <source>
        <dbReference type="EMBL" id="OEJ73648.1"/>
    </source>
</evidence>
<dbReference type="RefSeq" id="WP_069968710.1">
    <property type="nucleotide sequence ID" value="NZ_CM124774.1"/>
</dbReference>
<gene>
    <name evidence="2" type="ORF">BH720_18515</name>
</gene>
<name>A0A1E5QGA3_9CYAN</name>
<reference evidence="2" key="1">
    <citation type="submission" date="2016-09" db="EMBL/GenBank/DDBJ databases">
        <title>Draft genome of thermotolerant cyanobacterium Desertifilum sp. strain IPPAS B-1220.</title>
        <authorList>
            <person name="Sinetova M.A."/>
            <person name="Bolakhan K."/>
            <person name="Zayadan B.K."/>
            <person name="Mironov K.S."/>
            <person name="Ustinova V."/>
            <person name="Kupriyanova E.V."/>
            <person name="Sidorov R.A."/>
            <person name="Skrypnik A.N."/>
            <person name="Gogoleva N.E."/>
            <person name="Gogolev Y.V."/>
            <person name="Los D.A."/>
        </authorList>
    </citation>
    <scope>NUCLEOTIDE SEQUENCE [LARGE SCALE GENOMIC DNA]</scope>
    <source>
        <strain evidence="2">IPPAS B-1220</strain>
    </source>
</reference>
<proteinExistence type="predicted"/>
<organism evidence="2">
    <name type="scientific">Desertifilum tharense IPPAS B-1220</name>
    <dbReference type="NCBI Taxonomy" id="1781255"/>
    <lineage>
        <taxon>Bacteria</taxon>
        <taxon>Bacillati</taxon>
        <taxon>Cyanobacteriota</taxon>
        <taxon>Cyanophyceae</taxon>
        <taxon>Desertifilales</taxon>
        <taxon>Desertifilaceae</taxon>
        <taxon>Desertifilum</taxon>
    </lineage>
</organism>
<protein>
    <submittedName>
        <fullName evidence="2">Uncharacterized protein</fullName>
    </submittedName>
</protein>
<evidence type="ECO:0000256" key="1">
    <source>
        <dbReference type="SAM" id="SignalP"/>
    </source>
</evidence>
<dbReference type="EMBL" id="MJGC01000082">
    <property type="protein sequence ID" value="OEJ73648.1"/>
    <property type="molecule type" value="Genomic_DNA"/>
</dbReference>
<feature type="chain" id="PRO_5009184289" evidence="1">
    <location>
        <begin position="20"/>
        <end position="177"/>
    </location>
</feature>
<dbReference type="AlphaFoldDB" id="A0A1E5QGA3"/>
<accession>A0A1E5QGA3</accession>
<dbReference type="OrthoDB" id="581696at2"/>